<evidence type="ECO:0000313" key="4">
    <source>
        <dbReference type="Ensembl" id="ENSOTSP00005097481.1"/>
    </source>
</evidence>
<keyword evidence="3" id="KW-0393">Immunoglobulin domain</keyword>
<dbReference type="GO" id="GO:0050852">
    <property type="term" value="P:T cell receptor signaling pathway"/>
    <property type="evidence" value="ECO:0007669"/>
    <property type="project" value="TreeGrafter"/>
</dbReference>
<dbReference type="GO" id="GO:0009897">
    <property type="term" value="C:external side of plasma membrane"/>
    <property type="evidence" value="ECO:0007669"/>
    <property type="project" value="TreeGrafter"/>
</dbReference>
<reference evidence="4" key="2">
    <citation type="submission" date="2025-09" db="UniProtKB">
        <authorList>
            <consortium name="Ensembl"/>
        </authorList>
    </citation>
    <scope>IDENTIFICATION</scope>
</reference>
<dbReference type="InterPro" id="IPR036179">
    <property type="entry name" value="Ig-like_dom_sf"/>
</dbReference>
<name>A0A8C8JSW2_ONCTS</name>
<dbReference type="InterPro" id="IPR013783">
    <property type="entry name" value="Ig-like_fold"/>
</dbReference>
<dbReference type="PANTHER" id="PTHR24100">
    <property type="entry name" value="BUTYROPHILIN"/>
    <property type="match status" value="1"/>
</dbReference>
<dbReference type="InterPro" id="IPR050504">
    <property type="entry name" value="IgSF_BTN/MOG"/>
</dbReference>
<evidence type="ECO:0000256" key="3">
    <source>
        <dbReference type="ARBA" id="ARBA00023319"/>
    </source>
</evidence>
<dbReference type="Ensembl" id="ENSOTST00005105528.2">
    <property type="protein sequence ID" value="ENSOTSP00005097481.1"/>
    <property type="gene ID" value="ENSOTSG00005045174.2"/>
</dbReference>
<dbReference type="GO" id="GO:0001817">
    <property type="term" value="P:regulation of cytokine production"/>
    <property type="evidence" value="ECO:0007669"/>
    <property type="project" value="TreeGrafter"/>
</dbReference>
<dbReference type="SUPFAM" id="SSF48726">
    <property type="entry name" value="Immunoglobulin"/>
    <property type="match status" value="1"/>
</dbReference>
<dbReference type="GeneTree" id="ENSGT00940000154641"/>
<dbReference type="AlphaFoldDB" id="A0A8C8JSW2"/>
<sequence>KPEPQQRDCQLAVWRVRGGPQLLHGRHQLERQSVVYKGRTHLFEDQLTVGKASLRLSGVQLSDQGPCTCDVTDEQGSTQEKLQLLVAAPFKEPQLSVQSSCDSFIITLHSSQGFSQPDVCWTDSIGGDIFNQSHSHIGLDSRGRYDVHSSMENAVRCLL</sequence>
<evidence type="ECO:0000256" key="2">
    <source>
        <dbReference type="ARBA" id="ARBA00023136"/>
    </source>
</evidence>
<evidence type="ECO:0000313" key="5">
    <source>
        <dbReference type="Proteomes" id="UP000694402"/>
    </source>
</evidence>
<reference evidence="4" key="1">
    <citation type="submission" date="2025-08" db="UniProtKB">
        <authorList>
            <consortium name="Ensembl"/>
        </authorList>
    </citation>
    <scope>IDENTIFICATION</scope>
</reference>
<dbReference type="Gene3D" id="2.60.40.10">
    <property type="entry name" value="Immunoglobulins"/>
    <property type="match status" value="1"/>
</dbReference>
<evidence type="ECO:0008006" key="6">
    <source>
        <dbReference type="Google" id="ProtNLM"/>
    </source>
</evidence>
<accession>A0A8C8JSW2</accession>
<keyword evidence="2" id="KW-0472">Membrane</keyword>
<evidence type="ECO:0000256" key="1">
    <source>
        <dbReference type="ARBA" id="ARBA00004370"/>
    </source>
</evidence>
<keyword evidence="5" id="KW-1185">Reference proteome</keyword>
<dbReference type="GO" id="GO:0005102">
    <property type="term" value="F:signaling receptor binding"/>
    <property type="evidence" value="ECO:0007669"/>
    <property type="project" value="TreeGrafter"/>
</dbReference>
<organism evidence="4 5">
    <name type="scientific">Oncorhynchus tshawytscha</name>
    <name type="common">Chinook salmon</name>
    <name type="synonym">Salmo tshawytscha</name>
    <dbReference type="NCBI Taxonomy" id="74940"/>
    <lineage>
        <taxon>Eukaryota</taxon>
        <taxon>Metazoa</taxon>
        <taxon>Chordata</taxon>
        <taxon>Craniata</taxon>
        <taxon>Vertebrata</taxon>
        <taxon>Euteleostomi</taxon>
        <taxon>Actinopterygii</taxon>
        <taxon>Neopterygii</taxon>
        <taxon>Teleostei</taxon>
        <taxon>Protacanthopterygii</taxon>
        <taxon>Salmoniformes</taxon>
        <taxon>Salmonidae</taxon>
        <taxon>Salmoninae</taxon>
        <taxon>Oncorhynchus</taxon>
    </lineage>
</organism>
<protein>
    <recommendedName>
        <fullName evidence="6">Ig-like domain-containing protein</fullName>
    </recommendedName>
</protein>
<proteinExistence type="predicted"/>
<dbReference type="Proteomes" id="UP000694402">
    <property type="component" value="Unassembled WGS sequence"/>
</dbReference>
<comment type="subcellular location">
    <subcellularLocation>
        <location evidence="1">Membrane</location>
    </subcellularLocation>
</comment>